<dbReference type="EMBL" id="CP009335">
    <property type="protein sequence ID" value="AJG77013.1"/>
    <property type="molecule type" value="Genomic_DNA"/>
</dbReference>
<evidence type="ECO:0000313" key="2">
    <source>
        <dbReference type="EMBL" id="QKH27254.1"/>
    </source>
</evidence>
<organism evidence="2 4">
    <name type="scientific">Bacillus thuringiensis</name>
    <dbReference type="NCBI Taxonomy" id="1428"/>
    <lineage>
        <taxon>Bacteria</taxon>
        <taxon>Bacillati</taxon>
        <taxon>Bacillota</taxon>
        <taxon>Bacilli</taxon>
        <taxon>Bacillales</taxon>
        <taxon>Bacillaceae</taxon>
        <taxon>Bacillus</taxon>
        <taxon>Bacillus cereus group</taxon>
    </lineage>
</organism>
<reference evidence="2 4" key="2">
    <citation type="submission" date="2020-05" db="EMBL/GenBank/DDBJ databases">
        <title>FDA dAtabase for Regulatory Grade micrObial Sequences (FDA-ARGOS): Supporting development and validation of Infectious Disease Dx tests.</title>
        <authorList>
            <person name="Nelson B."/>
            <person name="Plummer A."/>
            <person name="Tallon L."/>
            <person name="Sadzewicz L."/>
            <person name="Zhao X."/>
            <person name="Vavikolanu K."/>
            <person name="Mehta A."/>
            <person name="Aluvathingal J."/>
            <person name="Nadendla S."/>
            <person name="Myers T."/>
            <person name="Yan Y."/>
            <person name="Sichtig H."/>
        </authorList>
    </citation>
    <scope>NUCLEOTIDE SEQUENCE [LARGE SCALE GENOMIC DNA]</scope>
    <source>
        <strain evidence="2 4">FDAARGOS_795</strain>
    </source>
</reference>
<sequence length="295" mass="33761">MNNVNKAIYKERVTQQVPSFVYEEYLEDGTFSLSTVAIFIVMASKSENYEFNKSHLCDQFGRRIVEKAFTEMMLSGHLIQVNYSLSSRERKVSIKFFVEPRTSSEVSRIVNTIISTQLKKFPSAKANKTTQEYINKGIKLKRDFKEAKRRKKRTEEAAYIIEASEGELIECKEMPRIGGSKVFYVPKDDSQFEYEGKHFSEECHDRNQTEIANVKSLLDGFAIDEIGRTTHEEDNYLQGYANKGGKIVYSDADGRPTNEAIFSEITCGVVYNTSDFGQAYINEIAGHYTLRSLAR</sequence>
<dbReference type="KEGG" id="btw:BF38_3659"/>
<dbReference type="EMBL" id="CP053980">
    <property type="protein sequence ID" value="QKH27254.1"/>
    <property type="molecule type" value="Genomic_DNA"/>
</dbReference>
<evidence type="ECO:0000313" key="1">
    <source>
        <dbReference type="EMBL" id="AJG77013.1"/>
    </source>
</evidence>
<name>A0A0B5NXW2_BACTU</name>
<dbReference type="AlphaFoldDB" id="A0A0B5NXW2"/>
<gene>
    <name evidence="1" type="ORF">BF38_3659</name>
    <name evidence="2" type="ORF">FOC89_26035</name>
</gene>
<evidence type="ECO:0000313" key="3">
    <source>
        <dbReference type="Proteomes" id="UP000031876"/>
    </source>
</evidence>
<dbReference type="Proteomes" id="UP000501107">
    <property type="component" value="Chromosome"/>
</dbReference>
<reference evidence="1 3" key="1">
    <citation type="journal article" date="2015" name="Genome Announc.">
        <title>Complete genome sequences for 35 biothreat assay-relevant bacillus species.</title>
        <authorList>
            <person name="Johnson S.L."/>
            <person name="Daligault H.E."/>
            <person name="Davenport K.W."/>
            <person name="Jaissle J."/>
            <person name="Frey K.G."/>
            <person name="Ladner J.T."/>
            <person name="Broomall S.M."/>
            <person name="Bishop-Lilly K.A."/>
            <person name="Bruce D.C."/>
            <person name="Gibbons H.S."/>
            <person name="Coyne S.R."/>
            <person name="Lo C.C."/>
            <person name="Meincke L."/>
            <person name="Munk A.C."/>
            <person name="Koroleva G.I."/>
            <person name="Rosenzweig C.N."/>
            <person name="Palacios G.F."/>
            <person name="Redden C.L."/>
            <person name="Minogue T.D."/>
            <person name="Chain P.S."/>
        </authorList>
    </citation>
    <scope>NUCLEOTIDE SEQUENCE [LARGE SCALE GENOMIC DNA]</scope>
    <source>
        <strain evidence="1 3">HD1011</strain>
    </source>
</reference>
<accession>A0A0B5NXW2</accession>
<dbReference type="RefSeq" id="WP_001067072.1">
    <property type="nucleotide sequence ID" value="NZ_CP009335.1"/>
</dbReference>
<dbReference type="Proteomes" id="UP000031876">
    <property type="component" value="Chromosome"/>
</dbReference>
<evidence type="ECO:0000313" key="4">
    <source>
        <dbReference type="Proteomes" id="UP000501107"/>
    </source>
</evidence>
<proteinExistence type="predicted"/>
<protein>
    <submittedName>
        <fullName evidence="2">Uncharacterized protein</fullName>
    </submittedName>
</protein>